<evidence type="ECO:0000313" key="3">
    <source>
        <dbReference type="Proteomes" id="UP000054988"/>
    </source>
</evidence>
<dbReference type="Proteomes" id="UP000054988">
    <property type="component" value="Unassembled WGS sequence"/>
</dbReference>
<gene>
    <name evidence="2" type="ORF">WG66_19222</name>
</gene>
<name>A0A0W0EVU5_MONRR</name>
<feature type="compositionally biased region" description="Low complexity" evidence="1">
    <location>
        <begin position="66"/>
        <end position="80"/>
    </location>
</feature>
<dbReference type="EMBL" id="LATX01002495">
    <property type="protein sequence ID" value="KTB28192.1"/>
    <property type="molecule type" value="Genomic_DNA"/>
</dbReference>
<feature type="region of interest" description="Disordered" evidence="1">
    <location>
        <begin position="1"/>
        <end position="177"/>
    </location>
</feature>
<comment type="caution">
    <text evidence="2">The sequence shown here is derived from an EMBL/GenBank/DDBJ whole genome shotgun (WGS) entry which is preliminary data.</text>
</comment>
<proteinExistence type="predicted"/>
<dbReference type="AlphaFoldDB" id="A0A0W0EVU5"/>
<feature type="compositionally biased region" description="Basic and acidic residues" evidence="1">
    <location>
        <begin position="10"/>
        <end position="19"/>
    </location>
</feature>
<feature type="compositionally biased region" description="Basic and acidic residues" evidence="1">
    <location>
        <begin position="117"/>
        <end position="131"/>
    </location>
</feature>
<feature type="compositionally biased region" description="Basic and acidic residues" evidence="1">
    <location>
        <begin position="53"/>
        <end position="62"/>
    </location>
</feature>
<sequence length="195" mass="21481">MESELTSLRHVNEDLREEMNVMEAATPSAALPRPLSSPSLPLPGDSSSCQRVTIDRDGETHGDSNSLGTTLPRSSTSSPTEINELDKDIILEVDDSSSDLKTTKTQKSTLRRGPAVKGKEKVKTPDSRESSELSSLYDENSDEESLSSRTPPPQAAKEFPAEPRLTRSARRERRVKPSEVLLDAIRHYLTIPNLV</sequence>
<evidence type="ECO:0000256" key="1">
    <source>
        <dbReference type="SAM" id="MobiDB-lite"/>
    </source>
</evidence>
<protein>
    <submittedName>
        <fullName evidence="2">Uncharacterized protein</fullName>
    </submittedName>
</protein>
<accession>A0A0W0EVU5</accession>
<reference evidence="2 3" key="1">
    <citation type="submission" date="2015-12" db="EMBL/GenBank/DDBJ databases">
        <title>Draft genome sequence of Moniliophthora roreri, the causal agent of frosty pod rot of cacao.</title>
        <authorList>
            <person name="Aime M.C."/>
            <person name="Diaz-Valderrama J.R."/>
            <person name="Kijpornyongpan T."/>
            <person name="Phillips-Mora W."/>
        </authorList>
    </citation>
    <scope>NUCLEOTIDE SEQUENCE [LARGE SCALE GENOMIC DNA]</scope>
    <source>
        <strain evidence="2 3">MCA 2952</strain>
    </source>
</reference>
<organism evidence="2 3">
    <name type="scientific">Moniliophthora roreri</name>
    <name type="common">Frosty pod rot fungus</name>
    <name type="synonym">Monilia roreri</name>
    <dbReference type="NCBI Taxonomy" id="221103"/>
    <lineage>
        <taxon>Eukaryota</taxon>
        <taxon>Fungi</taxon>
        <taxon>Dikarya</taxon>
        <taxon>Basidiomycota</taxon>
        <taxon>Agaricomycotina</taxon>
        <taxon>Agaricomycetes</taxon>
        <taxon>Agaricomycetidae</taxon>
        <taxon>Agaricales</taxon>
        <taxon>Marasmiineae</taxon>
        <taxon>Marasmiaceae</taxon>
        <taxon>Moniliophthora</taxon>
    </lineage>
</organism>
<feature type="compositionally biased region" description="Polar residues" evidence="1">
    <location>
        <begin position="99"/>
        <end position="108"/>
    </location>
</feature>
<feature type="compositionally biased region" description="Low complexity" evidence="1">
    <location>
        <begin position="24"/>
        <end position="48"/>
    </location>
</feature>
<evidence type="ECO:0000313" key="2">
    <source>
        <dbReference type="EMBL" id="KTB28192.1"/>
    </source>
</evidence>